<sequence>MKQQADKKRSVRTFSVGDHVYLKLQPYVQTSVVARACHKLAFQFFEPYKIINCINPVAYKLQLPERSQVHPVFHISQLRKALLLGTSASQDLPVHSTIPAVHAAIIDQRWRKRRGAMVEQVLIRWSNPTAVADSWEDRVALQARFPSAEAWGQASAQERGDVGAPGNGTPPVSSPAPPRLTRPRKPCPRVSGPKWV</sequence>
<organism evidence="3 4">
    <name type="scientific">Triticum turgidum subsp. durum</name>
    <name type="common">Durum wheat</name>
    <name type="synonym">Triticum durum</name>
    <dbReference type="NCBI Taxonomy" id="4567"/>
    <lineage>
        <taxon>Eukaryota</taxon>
        <taxon>Viridiplantae</taxon>
        <taxon>Streptophyta</taxon>
        <taxon>Embryophyta</taxon>
        <taxon>Tracheophyta</taxon>
        <taxon>Spermatophyta</taxon>
        <taxon>Magnoliopsida</taxon>
        <taxon>Liliopsida</taxon>
        <taxon>Poales</taxon>
        <taxon>Poaceae</taxon>
        <taxon>BOP clade</taxon>
        <taxon>Pooideae</taxon>
        <taxon>Triticodae</taxon>
        <taxon>Triticeae</taxon>
        <taxon>Triticinae</taxon>
        <taxon>Triticum</taxon>
    </lineage>
</organism>
<dbReference type="SUPFAM" id="SSF54160">
    <property type="entry name" value="Chromo domain-like"/>
    <property type="match status" value="1"/>
</dbReference>
<reference evidence="3 4" key="1">
    <citation type="submission" date="2017-09" db="EMBL/GenBank/DDBJ databases">
        <authorList>
            <consortium name="International Durum Wheat Genome Sequencing Consortium (IDWGSC)"/>
            <person name="Milanesi L."/>
        </authorList>
    </citation>
    <scope>NUCLEOTIDE SEQUENCE [LARGE SCALE GENOMIC DNA]</scope>
    <source>
        <strain evidence="4">cv. Svevo</strain>
    </source>
</reference>
<protein>
    <recommendedName>
        <fullName evidence="2">Tf2-1-like SH3-like domain-containing protein</fullName>
    </recommendedName>
</protein>
<evidence type="ECO:0000256" key="1">
    <source>
        <dbReference type="SAM" id="MobiDB-lite"/>
    </source>
</evidence>
<evidence type="ECO:0000313" key="3">
    <source>
        <dbReference type="EMBL" id="VAI73812.1"/>
    </source>
</evidence>
<dbReference type="Gramene" id="TRITD7Av1G089110.1">
    <property type="protein sequence ID" value="TRITD7Av1G089110.1"/>
    <property type="gene ID" value="TRITD7Av1G089110"/>
</dbReference>
<dbReference type="EMBL" id="LT934123">
    <property type="protein sequence ID" value="VAI73812.1"/>
    <property type="molecule type" value="Genomic_DNA"/>
</dbReference>
<keyword evidence="4" id="KW-1185">Reference proteome</keyword>
<feature type="domain" description="Tf2-1-like SH3-like" evidence="2">
    <location>
        <begin position="17"/>
        <end position="81"/>
    </location>
</feature>
<dbReference type="PANTHER" id="PTHR46148">
    <property type="entry name" value="CHROMO DOMAIN-CONTAINING PROTEIN"/>
    <property type="match status" value="1"/>
</dbReference>
<name>A0A9R0ZBJ3_TRITD</name>
<dbReference type="AlphaFoldDB" id="A0A9R0ZBJ3"/>
<dbReference type="InterPro" id="IPR056924">
    <property type="entry name" value="SH3_Tf2-1"/>
</dbReference>
<dbReference type="OMA" id="CINPVAY"/>
<proteinExistence type="predicted"/>
<evidence type="ECO:0000259" key="2">
    <source>
        <dbReference type="Pfam" id="PF24626"/>
    </source>
</evidence>
<evidence type="ECO:0000313" key="4">
    <source>
        <dbReference type="Proteomes" id="UP000324705"/>
    </source>
</evidence>
<dbReference type="Proteomes" id="UP000324705">
    <property type="component" value="Chromosome 7A"/>
</dbReference>
<feature type="region of interest" description="Disordered" evidence="1">
    <location>
        <begin position="150"/>
        <end position="196"/>
    </location>
</feature>
<dbReference type="InterPro" id="IPR016197">
    <property type="entry name" value="Chromo-like_dom_sf"/>
</dbReference>
<accession>A0A9R0ZBJ3</accession>
<gene>
    <name evidence="3" type="ORF">TRITD_7Av1G089110</name>
</gene>
<dbReference type="Pfam" id="PF24626">
    <property type="entry name" value="SH3_Tf2-1"/>
    <property type="match status" value="1"/>
</dbReference>
<dbReference type="PANTHER" id="PTHR46148:SF52">
    <property type="entry name" value="OS04G0603800 PROTEIN"/>
    <property type="match status" value="1"/>
</dbReference>